<evidence type="ECO:0000256" key="1">
    <source>
        <dbReference type="ARBA" id="ARBA00023186"/>
    </source>
</evidence>
<evidence type="ECO:0000256" key="2">
    <source>
        <dbReference type="HAMAP-Rule" id="MF_00940"/>
    </source>
</evidence>
<dbReference type="InterPro" id="IPR026269">
    <property type="entry name" value="DmsD-type"/>
</dbReference>
<accession>A0A4P8YKA9</accession>
<keyword evidence="1 2" id="KW-0143">Chaperone</keyword>
<name>A0A4P8YKA9_9ENTR</name>
<reference evidence="3 4" key="1">
    <citation type="submission" date="2019-05" db="EMBL/GenBank/DDBJ databases">
        <title>Complete genome sequence of Izhakiella calystegiae KSNA2, an endophyte isolated from beach morning glory (Calystegia soldanella).</title>
        <authorList>
            <person name="Jiang L."/>
            <person name="Jeong J.C."/>
            <person name="Kim C.Y."/>
            <person name="Kim D.H."/>
            <person name="Kim S.W."/>
            <person name="Lee j."/>
        </authorList>
    </citation>
    <scope>NUCLEOTIDE SEQUENCE [LARGE SCALE GENOMIC DNA]</scope>
    <source>
        <strain evidence="3 4">KSNA2</strain>
    </source>
</reference>
<dbReference type="NCBIfam" id="NF008632">
    <property type="entry name" value="PRK11621.1"/>
    <property type="match status" value="1"/>
</dbReference>
<dbReference type="InterPro" id="IPR020945">
    <property type="entry name" value="DMSO/NO3_reduct_chaperone"/>
</dbReference>
<dbReference type="Pfam" id="PF02613">
    <property type="entry name" value="Nitrate_red_del"/>
    <property type="match status" value="1"/>
</dbReference>
<dbReference type="KEGG" id="izh:FEM41_16970"/>
<comment type="similarity">
    <text evidence="2">Belongs to the TorD/DmsD family. DmsD subfamily.</text>
</comment>
<dbReference type="OrthoDB" id="3174863at2"/>
<organism evidence="3 4">
    <name type="scientific">Jejubacter calystegiae</name>
    <dbReference type="NCBI Taxonomy" id="2579935"/>
    <lineage>
        <taxon>Bacteria</taxon>
        <taxon>Pseudomonadati</taxon>
        <taxon>Pseudomonadota</taxon>
        <taxon>Gammaproteobacteria</taxon>
        <taxon>Enterobacterales</taxon>
        <taxon>Enterobacteriaceae</taxon>
        <taxon>Jejubacter</taxon>
    </lineage>
</organism>
<dbReference type="GO" id="GO:0005048">
    <property type="term" value="F:signal sequence binding"/>
    <property type="evidence" value="ECO:0007669"/>
    <property type="project" value="InterPro"/>
</dbReference>
<dbReference type="Proteomes" id="UP000302163">
    <property type="component" value="Chromosome"/>
</dbReference>
<proteinExistence type="inferred from homology"/>
<dbReference type="HAMAP" id="MF_00940">
    <property type="entry name" value="DmsD_chaperone"/>
    <property type="match status" value="1"/>
</dbReference>
<dbReference type="PANTHER" id="PTHR34227">
    <property type="entry name" value="CHAPERONE PROTEIN YCDY"/>
    <property type="match status" value="1"/>
</dbReference>
<protein>
    <recommendedName>
        <fullName evidence="2">Tat proofreading chaperone DmsD</fullName>
    </recommendedName>
    <alternativeName>
        <fullName evidence="2">DMSO reductase maturation protein</fullName>
    </alternativeName>
    <alternativeName>
        <fullName evidence="2">Twin-arginine leader-binding protein DmsD</fullName>
    </alternativeName>
</protein>
<dbReference type="InterPro" id="IPR050289">
    <property type="entry name" value="TorD/DmsD_chaperones"/>
</dbReference>
<evidence type="ECO:0000313" key="3">
    <source>
        <dbReference type="EMBL" id="QCT21221.1"/>
    </source>
</evidence>
<dbReference type="RefSeq" id="WP_138097377.1">
    <property type="nucleotide sequence ID" value="NZ_CP040428.1"/>
</dbReference>
<evidence type="ECO:0000313" key="4">
    <source>
        <dbReference type="Proteomes" id="UP000302163"/>
    </source>
</evidence>
<dbReference type="EMBL" id="CP040428">
    <property type="protein sequence ID" value="QCT21221.1"/>
    <property type="molecule type" value="Genomic_DNA"/>
</dbReference>
<comment type="function">
    <text evidence="2">Required for biogenesis/assembly of DMSO reductase, but not for the interaction of the DmsA signal peptide with the Tat system. May be part of a chaperone cascade complex that facilitates a folding-maturation pathway for the substrate protein.</text>
</comment>
<dbReference type="Gene3D" id="1.10.3480.10">
    <property type="entry name" value="TorD-like"/>
    <property type="match status" value="1"/>
</dbReference>
<dbReference type="InterPro" id="IPR036411">
    <property type="entry name" value="TorD-like_sf"/>
</dbReference>
<dbReference type="AlphaFoldDB" id="A0A4P8YKA9"/>
<dbReference type="PIRSF" id="PIRSF004690">
    <property type="entry name" value="DmsD"/>
    <property type="match status" value="1"/>
</dbReference>
<gene>
    <name evidence="2 3" type="primary">dmsD</name>
    <name evidence="3" type="ORF">FEM41_16970</name>
</gene>
<dbReference type="InterPro" id="IPR028611">
    <property type="entry name" value="DmsD_chaperone"/>
</dbReference>
<keyword evidence="4" id="KW-1185">Reference proteome</keyword>
<dbReference type="SUPFAM" id="SSF89155">
    <property type="entry name" value="TorD-like"/>
    <property type="match status" value="1"/>
</dbReference>
<dbReference type="PANTHER" id="PTHR34227:SF6">
    <property type="entry name" value="TAT PROOFREADING CHAPERONE DMSD"/>
    <property type="match status" value="1"/>
</dbReference>
<sequence length="208" mass="23244">MTATNHSTRLNAIALSGRVLGALFYYEPRSDAAAMLTQMLQTPGWESEWPLSQPVPSAIPAMMAGDRQDETLEQAHQRLFVGPWALPAPPWGSVWLDRENVLFGDSTLALRQWMQSRGVAHHSVQNEPEDQFGTLLMLAAWLADAGQQQALDELLAWHLLPWAPRFLACFVENAAHPFWQGLGELAQLTLADWRSGLPIPVVEKPLFR</sequence>